<dbReference type="OrthoDB" id="330637at2759"/>
<name>A0A8D2D186_SCIVU</name>
<dbReference type="Proteomes" id="UP000694564">
    <property type="component" value="Unassembled WGS sequence"/>
</dbReference>
<keyword evidence="1" id="KW-0812">Transmembrane</keyword>
<evidence type="ECO:0000313" key="2">
    <source>
        <dbReference type="Ensembl" id="ENSSVLP00005017735.1"/>
    </source>
</evidence>
<dbReference type="AlphaFoldDB" id="A0A8D2D186"/>
<reference evidence="2" key="1">
    <citation type="submission" date="2025-08" db="UniProtKB">
        <authorList>
            <consortium name="Ensembl"/>
        </authorList>
    </citation>
    <scope>IDENTIFICATION</scope>
</reference>
<keyword evidence="1" id="KW-1133">Transmembrane helix</keyword>
<sequence>MRRLVYCKVVLATSLMWVLVDVFFLLYFREHNKCDDKKERSLLPALRANATNENFY</sequence>
<proteinExistence type="predicted"/>
<organism evidence="2 3">
    <name type="scientific">Sciurus vulgaris</name>
    <name type="common">Eurasian red squirrel</name>
    <dbReference type="NCBI Taxonomy" id="55149"/>
    <lineage>
        <taxon>Eukaryota</taxon>
        <taxon>Metazoa</taxon>
        <taxon>Chordata</taxon>
        <taxon>Craniata</taxon>
        <taxon>Vertebrata</taxon>
        <taxon>Euteleostomi</taxon>
        <taxon>Mammalia</taxon>
        <taxon>Eutheria</taxon>
        <taxon>Euarchontoglires</taxon>
        <taxon>Glires</taxon>
        <taxon>Rodentia</taxon>
        <taxon>Sciuromorpha</taxon>
        <taxon>Sciuridae</taxon>
        <taxon>Sciurinae</taxon>
        <taxon>Sciurini</taxon>
        <taxon>Sciurus</taxon>
    </lineage>
</organism>
<protein>
    <submittedName>
        <fullName evidence="2">Uncharacterized protein</fullName>
    </submittedName>
</protein>
<dbReference type="GeneTree" id="ENSGT00940000158904"/>
<dbReference type="Ensembl" id="ENSSVLT00005019743.1">
    <property type="protein sequence ID" value="ENSSVLP00005017735.1"/>
    <property type="gene ID" value="ENSSVLG00005014227.1"/>
</dbReference>
<keyword evidence="1" id="KW-0472">Membrane</keyword>
<reference evidence="2" key="2">
    <citation type="submission" date="2025-09" db="UniProtKB">
        <authorList>
            <consortium name="Ensembl"/>
        </authorList>
    </citation>
    <scope>IDENTIFICATION</scope>
</reference>
<evidence type="ECO:0000313" key="3">
    <source>
        <dbReference type="Proteomes" id="UP000694564"/>
    </source>
</evidence>
<evidence type="ECO:0000256" key="1">
    <source>
        <dbReference type="SAM" id="Phobius"/>
    </source>
</evidence>
<feature type="transmembrane region" description="Helical" evidence="1">
    <location>
        <begin position="9"/>
        <end position="28"/>
    </location>
</feature>
<accession>A0A8D2D186</accession>
<keyword evidence="3" id="KW-1185">Reference proteome</keyword>